<accession>A0A552KNZ4</accession>
<evidence type="ECO:0000259" key="1">
    <source>
        <dbReference type="Pfam" id="PF09823"/>
    </source>
</evidence>
<reference evidence="2 3" key="1">
    <citation type="submission" date="2019-01" db="EMBL/GenBank/DDBJ databases">
        <title>Coherence of Microcystis species and biogeography revealed through population genomics.</title>
        <authorList>
            <person name="Perez-Carrascal O.M."/>
            <person name="Terrat Y."/>
            <person name="Giani A."/>
            <person name="Fortin N."/>
            <person name="Tromas N."/>
            <person name="Shapiro B.J."/>
        </authorList>
    </citation>
    <scope>NUCLEOTIDE SEQUENCE [LARGE SCALE GENOMIC DNA]</scope>
    <source>
        <strain evidence="2">Mf_QC_C_20070823_S10D</strain>
    </source>
</reference>
<evidence type="ECO:0000313" key="3">
    <source>
        <dbReference type="Proteomes" id="UP000315868"/>
    </source>
</evidence>
<feature type="domain" description="DUF2357" evidence="1">
    <location>
        <begin position="199"/>
        <end position="293"/>
    </location>
</feature>
<proteinExistence type="predicted"/>
<protein>
    <submittedName>
        <fullName evidence="2">DUF2357 domain-containing protein</fullName>
    </submittedName>
</protein>
<dbReference type="Proteomes" id="UP000315868">
    <property type="component" value="Unassembled WGS sequence"/>
</dbReference>
<dbReference type="InterPro" id="IPR018633">
    <property type="entry name" value="DUF2357"/>
</dbReference>
<organism evidence="2 3">
    <name type="scientific">Microcystis flos-aquae Mf_QC_C_20070823_S10D</name>
    <dbReference type="NCBI Taxonomy" id="2486236"/>
    <lineage>
        <taxon>Bacteria</taxon>
        <taxon>Bacillati</taxon>
        <taxon>Cyanobacteriota</taxon>
        <taxon>Cyanophyceae</taxon>
        <taxon>Oscillatoriophycideae</taxon>
        <taxon>Chroococcales</taxon>
        <taxon>Microcystaceae</taxon>
        <taxon>Microcystis</taxon>
    </lineage>
</organism>
<gene>
    <name evidence="2" type="ORF">EWV45_15425</name>
</gene>
<dbReference type="Pfam" id="PF09823">
    <property type="entry name" value="DUF2357"/>
    <property type="match status" value="1"/>
</dbReference>
<sequence>MERYGVSPRLRLNLQKSICNNRGHQPMLIYATLTDYLQDKPYLNGLPQLRGSDRPFLVLEDDEEITKQYPILMQRQPRVYEIGFPWVQITDWEQQKAIAQKLNIEIKTGSIVELNLADEVLDATQISNDENEVEELRKELDKRYDHITADTIALFIGLFDALLGEDKHSSQSPCFLINIPQILVNLSQEDAQLPLVLALNRRYELRHKLEIIAPKLRSQLNRKAEMIPLGRIQEMDAYCLRDYVRRPGHDALEKAGARQELMGIQRYQNFNTPENRFLKGFCNLLHRECGEYKGIGEAERLERAIDRFRQEPSVQTIPRTDVFAIKPNYVLQQNPIYRSFYQAYLDYLKRRSEKENIWGFRQGLLVDVVTVLLVAALLNIEGSYIRPTAAVNVSGVPNYGRYLLMDSPLIIDCILQTAAFTFEIIHPTNPKSGDLELKVKMQFFTTNLLERPKHYELPLPIWIFWYKPSNAILKSMARDQPEVICLYLYENFSVINDTTASNSQIKIWKLPNPIDESLEEGMTFLTNQFCEAFGGWIT</sequence>
<name>A0A552KNZ4_9CHRO</name>
<dbReference type="EMBL" id="SFAM01000139">
    <property type="protein sequence ID" value="TRV09585.1"/>
    <property type="molecule type" value="Genomic_DNA"/>
</dbReference>
<dbReference type="AlphaFoldDB" id="A0A552KNZ4"/>
<comment type="caution">
    <text evidence="2">The sequence shown here is derived from an EMBL/GenBank/DDBJ whole genome shotgun (WGS) entry which is preliminary data.</text>
</comment>
<evidence type="ECO:0000313" key="2">
    <source>
        <dbReference type="EMBL" id="TRV09585.1"/>
    </source>
</evidence>